<accession>A0A1H0KWE8</accession>
<dbReference type="Pfam" id="PF08808">
    <property type="entry name" value="RES"/>
    <property type="match status" value="1"/>
</dbReference>
<name>A0A1H0KWE8_9ACTN</name>
<feature type="domain" description="RES" evidence="1">
    <location>
        <begin position="3"/>
        <end position="117"/>
    </location>
</feature>
<dbReference type="STRING" id="1090615.SAMN04515671_1457"/>
<evidence type="ECO:0000313" key="3">
    <source>
        <dbReference type="Proteomes" id="UP000198741"/>
    </source>
</evidence>
<dbReference type="OrthoDB" id="4964398at2"/>
<dbReference type="AlphaFoldDB" id="A0A1H0KWE8"/>
<evidence type="ECO:0000259" key="1">
    <source>
        <dbReference type="Pfam" id="PF08808"/>
    </source>
</evidence>
<protein>
    <recommendedName>
        <fullName evidence="1">RES domain-containing protein</fullName>
    </recommendedName>
</protein>
<dbReference type="Proteomes" id="UP000198741">
    <property type="component" value="Chromosome I"/>
</dbReference>
<dbReference type="EMBL" id="LT629710">
    <property type="protein sequence ID" value="SDO60287.1"/>
    <property type="molecule type" value="Genomic_DNA"/>
</dbReference>
<gene>
    <name evidence="2" type="ORF">SAMN04515671_1457</name>
</gene>
<reference evidence="2 3" key="1">
    <citation type="submission" date="2016-10" db="EMBL/GenBank/DDBJ databases">
        <authorList>
            <person name="de Groot N.N."/>
        </authorList>
    </citation>
    <scope>NUCLEOTIDE SEQUENCE [LARGE SCALE GENOMIC DNA]</scope>
    <source>
        <strain evidence="3">P4-7,KCTC 19426,CECT 7604</strain>
    </source>
</reference>
<evidence type="ECO:0000313" key="2">
    <source>
        <dbReference type="EMBL" id="SDO60287.1"/>
    </source>
</evidence>
<dbReference type="InterPro" id="IPR014914">
    <property type="entry name" value="RES_dom"/>
</dbReference>
<dbReference type="RefSeq" id="WP_090475385.1">
    <property type="nucleotide sequence ID" value="NZ_LT629710.1"/>
</dbReference>
<keyword evidence="3" id="KW-1185">Reference proteome</keyword>
<organism evidence="2 3">
    <name type="scientific">Nakamurella panacisegetis</name>
    <dbReference type="NCBI Taxonomy" id="1090615"/>
    <lineage>
        <taxon>Bacteria</taxon>
        <taxon>Bacillati</taxon>
        <taxon>Actinomycetota</taxon>
        <taxon>Actinomycetes</taxon>
        <taxon>Nakamurellales</taxon>
        <taxon>Nakamurellaceae</taxon>
        <taxon>Nakamurella</taxon>
    </lineage>
</organism>
<sequence>MTWYRHADARYPFLWEDSSQPPARWHGAGEGPANYFADTPDGAWAEFLRHEEITELEDLAGVSRAIWAVDVPHPEPKRPTLALNDLIGDESSYDACRQEARTIRLLGEVCLVAPSAALKPRAAAGWTVDKGEYRAAPRDGVVLVMFGQPSQAVEGWQAAVDARPPVRVLMSVRHLAD</sequence>
<proteinExistence type="predicted"/>